<feature type="transmembrane region" description="Helical" evidence="8">
    <location>
        <begin position="30"/>
        <end position="46"/>
    </location>
</feature>
<protein>
    <submittedName>
        <fullName evidence="9">Rod shape-determining protein MreD</fullName>
    </submittedName>
</protein>
<keyword evidence="3" id="KW-1003">Cell membrane</keyword>
<gene>
    <name evidence="9" type="ORF">AS203_01650</name>
</gene>
<evidence type="ECO:0000256" key="7">
    <source>
        <dbReference type="ARBA" id="ARBA00023136"/>
    </source>
</evidence>
<evidence type="ECO:0000256" key="6">
    <source>
        <dbReference type="ARBA" id="ARBA00022989"/>
    </source>
</evidence>
<evidence type="ECO:0000313" key="9">
    <source>
        <dbReference type="EMBL" id="ALO49789.1"/>
    </source>
</evidence>
<comment type="similarity">
    <text evidence="2">Belongs to the MreD family.</text>
</comment>
<dbReference type="NCBIfam" id="TIGR03426">
    <property type="entry name" value="shape_MreD"/>
    <property type="match status" value="1"/>
</dbReference>
<dbReference type="GO" id="GO:0008360">
    <property type="term" value="P:regulation of cell shape"/>
    <property type="evidence" value="ECO:0007669"/>
    <property type="project" value="UniProtKB-KW"/>
</dbReference>
<comment type="subcellular location">
    <subcellularLocation>
        <location evidence="1">Cell membrane</location>
        <topology evidence="1">Multi-pass membrane protein</topology>
    </subcellularLocation>
</comment>
<name>A0A0S2KND7_9BACT</name>
<accession>A0A0S2KND7</accession>
<dbReference type="Proteomes" id="UP000056252">
    <property type="component" value="Chromosome"/>
</dbReference>
<dbReference type="EMBL" id="CP013195">
    <property type="protein sequence ID" value="ALO49789.1"/>
    <property type="molecule type" value="Genomic_DNA"/>
</dbReference>
<dbReference type="AlphaFoldDB" id="A0A0S2KND7"/>
<dbReference type="eggNOG" id="ENOG50315DF">
    <property type="taxonomic scope" value="Bacteria"/>
</dbReference>
<feature type="transmembrane region" description="Helical" evidence="8">
    <location>
        <begin position="75"/>
        <end position="93"/>
    </location>
</feature>
<proteinExistence type="inferred from homology"/>
<keyword evidence="6 8" id="KW-1133">Transmembrane helix</keyword>
<keyword evidence="10" id="KW-1185">Reference proteome</keyword>
<evidence type="ECO:0000256" key="8">
    <source>
        <dbReference type="SAM" id="Phobius"/>
    </source>
</evidence>
<organism evidence="9 10">
    <name type="scientific">Hoylesella enoeca</name>
    <dbReference type="NCBI Taxonomy" id="76123"/>
    <lineage>
        <taxon>Bacteria</taxon>
        <taxon>Pseudomonadati</taxon>
        <taxon>Bacteroidota</taxon>
        <taxon>Bacteroidia</taxon>
        <taxon>Bacteroidales</taxon>
        <taxon>Prevotellaceae</taxon>
        <taxon>Hoylesella</taxon>
    </lineage>
</organism>
<evidence type="ECO:0000256" key="1">
    <source>
        <dbReference type="ARBA" id="ARBA00004651"/>
    </source>
</evidence>
<feature type="transmembrane region" description="Helical" evidence="8">
    <location>
        <begin position="113"/>
        <end position="130"/>
    </location>
</feature>
<dbReference type="InterPro" id="IPR007227">
    <property type="entry name" value="Cell_shape_determining_MreD"/>
</dbReference>
<keyword evidence="5" id="KW-0133">Cell shape</keyword>
<keyword evidence="4 8" id="KW-0812">Transmembrane</keyword>
<evidence type="ECO:0000256" key="4">
    <source>
        <dbReference type="ARBA" id="ARBA00022692"/>
    </source>
</evidence>
<dbReference type="RefSeq" id="WP_025065045.1">
    <property type="nucleotide sequence ID" value="NZ_CP013195.1"/>
</dbReference>
<dbReference type="STRING" id="76123.AS203_01650"/>
<dbReference type="GO" id="GO:0005886">
    <property type="term" value="C:plasma membrane"/>
    <property type="evidence" value="ECO:0007669"/>
    <property type="project" value="UniProtKB-SubCell"/>
</dbReference>
<sequence length="168" mass="19028">MDSNLIKRLLGFGFLLLAQALVLNHIHLFNFATPLLAVYIVVLFCRNYPRSGILVWSFMMGLFVDVFSNTPGVSAVSMTLIGLIQPYLLMLFIPRDSPEDLEPTINSLGTAKFVYYTILLVLTYCLLFFTLETFNFFNWQQWAEAVGGSTVLTVILILVIENMRKSNS</sequence>
<evidence type="ECO:0000313" key="10">
    <source>
        <dbReference type="Proteomes" id="UP000056252"/>
    </source>
</evidence>
<feature type="transmembrane region" description="Helical" evidence="8">
    <location>
        <begin position="142"/>
        <end position="160"/>
    </location>
</feature>
<evidence type="ECO:0000256" key="5">
    <source>
        <dbReference type="ARBA" id="ARBA00022960"/>
    </source>
</evidence>
<keyword evidence="7 8" id="KW-0472">Membrane</keyword>
<evidence type="ECO:0000256" key="2">
    <source>
        <dbReference type="ARBA" id="ARBA00007776"/>
    </source>
</evidence>
<reference evidence="10" key="1">
    <citation type="submission" date="2015-11" db="EMBL/GenBank/DDBJ databases">
        <authorList>
            <person name="Holder M.E."/>
            <person name="Ajami N.J."/>
            <person name="Petrosino J.F."/>
        </authorList>
    </citation>
    <scope>NUCLEOTIDE SEQUENCE [LARGE SCALE GENOMIC DNA]</scope>
    <source>
        <strain evidence="10">F0113</strain>
    </source>
</reference>
<evidence type="ECO:0000256" key="3">
    <source>
        <dbReference type="ARBA" id="ARBA00022475"/>
    </source>
</evidence>
<dbReference type="KEGG" id="peo:AS203_01650"/>
<dbReference type="OrthoDB" id="1132160at2"/>